<evidence type="ECO:0000313" key="3">
    <source>
        <dbReference type="EMBL" id="MFF3669223.1"/>
    </source>
</evidence>
<keyword evidence="4" id="KW-1185">Reference proteome</keyword>
<feature type="transmembrane region" description="Helical" evidence="2">
    <location>
        <begin position="61"/>
        <end position="80"/>
    </location>
</feature>
<name>A0ABW6SZL9_9ACTN</name>
<organism evidence="3 4">
    <name type="scientific">Microtetraspora malaysiensis</name>
    <dbReference type="NCBI Taxonomy" id="161358"/>
    <lineage>
        <taxon>Bacteria</taxon>
        <taxon>Bacillati</taxon>
        <taxon>Actinomycetota</taxon>
        <taxon>Actinomycetes</taxon>
        <taxon>Streptosporangiales</taxon>
        <taxon>Streptosporangiaceae</taxon>
        <taxon>Microtetraspora</taxon>
    </lineage>
</organism>
<comment type="caution">
    <text evidence="3">The sequence shown here is derived from an EMBL/GenBank/DDBJ whole genome shotgun (WGS) entry which is preliminary data.</text>
</comment>
<dbReference type="EMBL" id="JBIASD010000020">
    <property type="protein sequence ID" value="MFF3669223.1"/>
    <property type="molecule type" value="Genomic_DNA"/>
</dbReference>
<keyword evidence="2" id="KW-0812">Transmembrane</keyword>
<protein>
    <recommendedName>
        <fullName evidence="5">DUF3995 domain-containing protein</fullName>
    </recommendedName>
</protein>
<feature type="transmembrane region" description="Helical" evidence="2">
    <location>
        <begin position="244"/>
        <end position="263"/>
    </location>
</feature>
<keyword evidence="2" id="KW-0472">Membrane</keyword>
<evidence type="ECO:0000256" key="2">
    <source>
        <dbReference type="SAM" id="Phobius"/>
    </source>
</evidence>
<accession>A0ABW6SZL9</accession>
<keyword evidence="2" id="KW-1133">Transmembrane helix</keyword>
<feature type="transmembrane region" description="Helical" evidence="2">
    <location>
        <begin position="198"/>
        <end position="224"/>
    </location>
</feature>
<dbReference type="Proteomes" id="UP001602013">
    <property type="component" value="Unassembled WGS sequence"/>
</dbReference>
<evidence type="ECO:0000256" key="1">
    <source>
        <dbReference type="SAM" id="MobiDB-lite"/>
    </source>
</evidence>
<feature type="transmembrane region" description="Helical" evidence="2">
    <location>
        <begin position="164"/>
        <end position="186"/>
    </location>
</feature>
<proteinExistence type="predicted"/>
<feature type="compositionally biased region" description="Polar residues" evidence="1">
    <location>
        <begin position="96"/>
        <end position="112"/>
    </location>
</feature>
<sequence>MKTTRPHTAATVAAVMAGVGLAGFGATGIAFDIVGVVMAALAAVTGAEEAVELPLDWPMTAARAAALVVGTVLLVSAVRHHRRARCACRRCGRPSVPTSTAGESRRTPTATAGESRRMWDRLSVRAGYATVALAAGYGALKAQWGLGGTIGLDDPHAFGEVRLWSSGMGDTALLALIGMALGLGFARTWRPPLRMPRWLPLTAAFVGCVMLVPVGILGIGYRIATVLGIAQVSMKGVSLWVFDVIYAWFLIMGLAMGLAAVGYHYRTRGVCRSCGQGRPAFT</sequence>
<gene>
    <name evidence="3" type="ORF">ACFYXI_26900</name>
</gene>
<evidence type="ECO:0008006" key="5">
    <source>
        <dbReference type="Google" id="ProtNLM"/>
    </source>
</evidence>
<evidence type="ECO:0000313" key="4">
    <source>
        <dbReference type="Proteomes" id="UP001602013"/>
    </source>
</evidence>
<reference evidence="3 4" key="1">
    <citation type="submission" date="2024-10" db="EMBL/GenBank/DDBJ databases">
        <title>The Natural Products Discovery Center: Release of the First 8490 Sequenced Strains for Exploring Actinobacteria Biosynthetic Diversity.</title>
        <authorList>
            <person name="Kalkreuter E."/>
            <person name="Kautsar S.A."/>
            <person name="Yang D."/>
            <person name="Bader C.D."/>
            <person name="Teijaro C.N."/>
            <person name="Fluegel L."/>
            <person name="Davis C.M."/>
            <person name="Simpson J.R."/>
            <person name="Lauterbach L."/>
            <person name="Steele A.D."/>
            <person name="Gui C."/>
            <person name="Meng S."/>
            <person name="Li G."/>
            <person name="Viehrig K."/>
            <person name="Ye F."/>
            <person name="Su P."/>
            <person name="Kiefer A.F."/>
            <person name="Nichols A."/>
            <person name="Cepeda A.J."/>
            <person name="Yan W."/>
            <person name="Fan B."/>
            <person name="Jiang Y."/>
            <person name="Adhikari A."/>
            <person name="Zheng C.-J."/>
            <person name="Schuster L."/>
            <person name="Cowan T.M."/>
            <person name="Smanski M.J."/>
            <person name="Chevrette M.G."/>
            <person name="De Carvalho L.P.S."/>
            <person name="Shen B."/>
        </authorList>
    </citation>
    <scope>NUCLEOTIDE SEQUENCE [LARGE SCALE GENOMIC DNA]</scope>
    <source>
        <strain evidence="3 4">NPDC002173</strain>
    </source>
</reference>
<feature type="transmembrane region" description="Helical" evidence="2">
    <location>
        <begin position="12"/>
        <end position="41"/>
    </location>
</feature>
<feature type="region of interest" description="Disordered" evidence="1">
    <location>
        <begin position="92"/>
        <end position="113"/>
    </location>
</feature>
<dbReference type="RefSeq" id="WP_387415150.1">
    <property type="nucleotide sequence ID" value="NZ_JBIASD010000020.1"/>
</dbReference>
<feature type="transmembrane region" description="Helical" evidence="2">
    <location>
        <begin position="126"/>
        <end position="144"/>
    </location>
</feature>